<proteinExistence type="predicted"/>
<organism evidence="2 3">
    <name type="scientific">Brachionus plicatilis</name>
    <name type="common">Marine rotifer</name>
    <name type="synonym">Brachionus muelleri</name>
    <dbReference type="NCBI Taxonomy" id="10195"/>
    <lineage>
        <taxon>Eukaryota</taxon>
        <taxon>Metazoa</taxon>
        <taxon>Spiralia</taxon>
        <taxon>Gnathifera</taxon>
        <taxon>Rotifera</taxon>
        <taxon>Eurotatoria</taxon>
        <taxon>Monogononta</taxon>
        <taxon>Pseudotrocha</taxon>
        <taxon>Ploima</taxon>
        <taxon>Brachionidae</taxon>
        <taxon>Brachionus</taxon>
    </lineage>
</organism>
<feature type="compositionally biased region" description="Low complexity" evidence="1">
    <location>
        <begin position="273"/>
        <end position="282"/>
    </location>
</feature>
<dbReference type="Proteomes" id="UP000276133">
    <property type="component" value="Unassembled WGS sequence"/>
</dbReference>
<dbReference type="EMBL" id="REGN01011405">
    <property type="protein sequence ID" value="RMZ97452.1"/>
    <property type="molecule type" value="Genomic_DNA"/>
</dbReference>
<keyword evidence="3" id="KW-1185">Reference proteome</keyword>
<dbReference type="AlphaFoldDB" id="A0A3M7PEG5"/>
<gene>
    <name evidence="2" type="ORF">BpHYR1_021064</name>
</gene>
<reference evidence="2 3" key="1">
    <citation type="journal article" date="2018" name="Sci. Rep.">
        <title>Genomic signatures of local adaptation to the degree of environmental predictability in rotifers.</title>
        <authorList>
            <person name="Franch-Gras L."/>
            <person name="Hahn C."/>
            <person name="Garcia-Roger E.M."/>
            <person name="Carmona M.J."/>
            <person name="Serra M."/>
            <person name="Gomez A."/>
        </authorList>
    </citation>
    <scope>NUCLEOTIDE SEQUENCE [LARGE SCALE GENOMIC DNA]</scope>
    <source>
        <strain evidence="2">HYR1</strain>
    </source>
</reference>
<evidence type="ECO:0000313" key="2">
    <source>
        <dbReference type="EMBL" id="RMZ97452.1"/>
    </source>
</evidence>
<feature type="region of interest" description="Disordered" evidence="1">
    <location>
        <begin position="271"/>
        <end position="300"/>
    </location>
</feature>
<accession>A0A3M7PEG5</accession>
<sequence length="366" mass="41018">MSFYSSSSFISSTNSTYTNSSNSLSHKGSFYNDMYRSYSNIPKYVPVSYSALKRPSYFELKKAQEKPATSSAVALSPKPFYNSETNLNMDDGQRSQVSFDDMTKSVVSMEDSGKEDSIITKSTQNDSKEFVASALSNVQLSLTDDLTTQVDYYLNEIDNRMICSGRQVEVESFELSTKSGLISKCMYLNGLLAEAKMNESLLDCDPVFTKNGKGILVFINKKDAEDFTRFHSRKFSVSFSNNNDQDKMKNSKKNVTFGQNDTKSYYNQLQNPLNSTSTSSLNDRTATTNPSDVLISANSSKKNKTEGYEILTIKAKLKQRVGQNRSKQVTLTDIDLIMRNVVTIIQDEFMKRFPSGPSATITEGRN</sequence>
<dbReference type="OrthoDB" id="10365333at2759"/>
<protein>
    <submittedName>
        <fullName evidence="2">Uncharacterized protein</fullName>
    </submittedName>
</protein>
<evidence type="ECO:0000313" key="3">
    <source>
        <dbReference type="Proteomes" id="UP000276133"/>
    </source>
</evidence>
<comment type="caution">
    <text evidence="2">The sequence shown here is derived from an EMBL/GenBank/DDBJ whole genome shotgun (WGS) entry which is preliminary data.</text>
</comment>
<evidence type="ECO:0000256" key="1">
    <source>
        <dbReference type="SAM" id="MobiDB-lite"/>
    </source>
</evidence>
<name>A0A3M7PEG5_BRAPC</name>
<feature type="compositionally biased region" description="Polar residues" evidence="1">
    <location>
        <begin position="283"/>
        <end position="300"/>
    </location>
</feature>